<dbReference type="PROSITE" id="PS51728">
    <property type="entry name" value="RTT109_HAT"/>
    <property type="match status" value="1"/>
</dbReference>
<gene>
    <name evidence="10" type="ORF">HK099_003835</name>
</gene>
<dbReference type="GO" id="GO:0006355">
    <property type="term" value="P:regulation of DNA-templated transcription"/>
    <property type="evidence" value="ECO:0007669"/>
    <property type="project" value="InterPro"/>
</dbReference>
<keyword evidence="5" id="KW-0007">Acetylation</keyword>
<keyword evidence="7" id="KW-0804">Transcription</keyword>
<dbReference type="GO" id="GO:0005634">
    <property type="term" value="C:nucleus"/>
    <property type="evidence" value="ECO:0007669"/>
    <property type="project" value="UniProtKB-SubCell"/>
</dbReference>
<comment type="subcellular location">
    <subcellularLocation>
        <location evidence="1">Nucleus</location>
    </subcellularLocation>
</comment>
<evidence type="ECO:0000313" key="11">
    <source>
        <dbReference type="Proteomes" id="UP001211065"/>
    </source>
</evidence>
<dbReference type="Pfam" id="PF08214">
    <property type="entry name" value="HAT_KAT11"/>
    <property type="match status" value="1"/>
</dbReference>
<dbReference type="EMBL" id="JADGJW010000258">
    <property type="protein sequence ID" value="KAJ3220998.1"/>
    <property type="molecule type" value="Genomic_DNA"/>
</dbReference>
<dbReference type="SMART" id="SM01250">
    <property type="entry name" value="KAT11"/>
    <property type="match status" value="1"/>
</dbReference>
<comment type="catalytic activity">
    <reaction evidence="9">
        <text>L-lysyl-[histone] + acetyl-CoA = N(6)-acetyl-L-lysyl-[histone] + CoA + H(+)</text>
        <dbReference type="Rhea" id="RHEA:21992"/>
        <dbReference type="Rhea" id="RHEA-COMP:9845"/>
        <dbReference type="Rhea" id="RHEA-COMP:11338"/>
        <dbReference type="ChEBI" id="CHEBI:15378"/>
        <dbReference type="ChEBI" id="CHEBI:29969"/>
        <dbReference type="ChEBI" id="CHEBI:57287"/>
        <dbReference type="ChEBI" id="CHEBI:57288"/>
        <dbReference type="ChEBI" id="CHEBI:61930"/>
        <dbReference type="EC" id="2.3.1.48"/>
    </reaction>
    <physiologicalReaction direction="left-to-right" evidence="9">
        <dbReference type="Rhea" id="RHEA:21993"/>
    </physiologicalReaction>
</comment>
<evidence type="ECO:0000256" key="4">
    <source>
        <dbReference type="ARBA" id="ARBA00022763"/>
    </source>
</evidence>
<evidence type="ECO:0000256" key="1">
    <source>
        <dbReference type="ARBA" id="ARBA00004123"/>
    </source>
</evidence>
<dbReference type="Proteomes" id="UP001211065">
    <property type="component" value="Unassembled WGS sequence"/>
</dbReference>
<reference evidence="10" key="1">
    <citation type="submission" date="2020-05" db="EMBL/GenBank/DDBJ databases">
        <title>Phylogenomic resolution of chytrid fungi.</title>
        <authorList>
            <person name="Stajich J.E."/>
            <person name="Amses K."/>
            <person name="Simmons R."/>
            <person name="Seto K."/>
            <person name="Myers J."/>
            <person name="Bonds A."/>
            <person name="Quandt C.A."/>
            <person name="Barry K."/>
            <person name="Liu P."/>
            <person name="Grigoriev I."/>
            <person name="Longcore J.E."/>
            <person name="James T.Y."/>
        </authorList>
    </citation>
    <scope>NUCLEOTIDE SEQUENCE</scope>
    <source>
        <strain evidence="10">JEL0476</strain>
    </source>
</reference>
<name>A0AAD5XYL0_9FUNG</name>
<keyword evidence="6" id="KW-0805">Transcription regulation</keyword>
<dbReference type="EC" id="2.3.1.48" evidence="2"/>
<keyword evidence="11" id="KW-1185">Reference proteome</keyword>
<evidence type="ECO:0000256" key="9">
    <source>
        <dbReference type="ARBA" id="ARBA00048940"/>
    </source>
</evidence>
<accession>A0AAD5XYL0</accession>
<organism evidence="10 11">
    <name type="scientific">Clydaea vesicula</name>
    <dbReference type="NCBI Taxonomy" id="447962"/>
    <lineage>
        <taxon>Eukaryota</taxon>
        <taxon>Fungi</taxon>
        <taxon>Fungi incertae sedis</taxon>
        <taxon>Chytridiomycota</taxon>
        <taxon>Chytridiomycota incertae sedis</taxon>
        <taxon>Chytridiomycetes</taxon>
        <taxon>Lobulomycetales</taxon>
        <taxon>Lobulomycetaceae</taxon>
        <taxon>Clydaea</taxon>
    </lineage>
</organism>
<evidence type="ECO:0000256" key="8">
    <source>
        <dbReference type="ARBA" id="ARBA00023242"/>
    </source>
</evidence>
<evidence type="ECO:0000313" key="10">
    <source>
        <dbReference type="EMBL" id="KAJ3220998.1"/>
    </source>
</evidence>
<dbReference type="PANTHER" id="PTHR31571">
    <property type="entry name" value="ALTERED INHERITANCE OF MITOCHONDRIA PROTEIN 6"/>
    <property type="match status" value="1"/>
</dbReference>
<keyword evidence="8" id="KW-0539">Nucleus</keyword>
<dbReference type="InterPro" id="IPR013178">
    <property type="entry name" value="Histone_AcTrfase_Rtt109/CBP"/>
</dbReference>
<evidence type="ECO:0000256" key="5">
    <source>
        <dbReference type="ARBA" id="ARBA00022990"/>
    </source>
</evidence>
<dbReference type="GO" id="GO:0032931">
    <property type="term" value="F:histone H3K56 acetyltransferase activity"/>
    <property type="evidence" value="ECO:0007669"/>
    <property type="project" value="TreeGrafter"/>
</dbReference>
<protein>
    <recommendedName>
        <fullName evidence="2">histone acetyltransferase</fullName>
        <ecNumber evidence="2">2.3.1.48</ecNumber>
    </recommendedName>
</protein>
<evidence type="ECO:0000256" key="2">
    <source>
        <dbReference type="ARBA" id="ARBA00013184"/>
    </source>
</evidence>
<proteinExistence type="predicted"/>
<dbReference type="AlphaFoldDB" id="A0AAD5XYL0"/>
<comment type="caution">
    <text evidence="10">The sequence shown here is derived from an EMBL/GenBank/DDBJ whole genome shotgun (WGS) entry which is preliminary data.</text>
</comment>
<dbReference type="GO" id="GO:0006974">
    <property type="term" value="P:DNA damage response"/>
    <property type="evidence" value="ECO:0007669"/>
    <property type="project" value="UniProtKB-KW"/>
</dbReference>
<sequence>MEGLNLYSVQSELTETKEIVLLNQKCCYEQKVLLLVKNSETFLSGLQATYYFLQTNNYVFKTLVYIEKVDSTGYTKLNGSVSPTKLVLNYFLKNLNNLPGDSLNLYIFARSQPQYLFVDSSLNKEKNVLSEKSLIKWWKFNLSNAFNDRNCNSFWFIPNEDINDLKEFYVKDDNLLDSKEKSKGLKWAFGWPYKDFEIASQCFPKFPDDPKVKALDLLTESQTVKQFSEVLGCLGEFSSCRMAGFFNIELKTAEPNPSKVRTGTLQRVFAKSKSF</sequence>
<evidence type="ECO:0000256" key="6">
    <source>
        <dbReference type="ARBA" id="ARBA00023015"/>
    </source>
</evidence>
<dbReference type="InterPro" id="IPR016849">
    <property type="entry name" value="Rtt109"/>
</dbReference>
<keyword evidence="4" id="KW-0227">DNA damage</keyword>
<dbReference type="InterPro" id="IPR051236">
    <property type="entry name" value="HAT_RTT109-like"/>
</dbReference>
<evidence type="ECO:0000256" key="3">
    <source>
        <dbReference type="ARBA" id="ARBA00022679"/>
    </source>
</evidence>
<evidence type="ECO:0000256" key="7">
    <source>
        <dbReference type="ARBA" id="ARBA00023163"/>
    </source>
</evidence>
<dbReference type="PANTHER" id="PTHR31571:SF2">
    <property type="entry name" value="HISTONE ACETYLTRANSFERASE RTT109"/>
    <property type="match status" value="1"/>
</dbReference>
<keyword evidence="3" id="KW-0808">Transferase</keyword>